<evidence type="ECO:0000256" key="2">
    <source>
        <dbReference type="ARBA" id="ARBA00009765"/>
    </source>
</evidence>
<dbReference type="AlphaFoldDB" id="A0A1D9MK76"/>
<evidence type="ECO:0000256" key="12">
    <source>
        <dbReference type="SAM" id="MobiDB-lite"/>
    </source>
</evidence>
<dbReference type="SUPFAM" id="SSF144083">
    <property type="entry name" value="Magnesium transport protein CorA, transmembrane region"/>
    <property type="match status" value="1"/>
</dbReference>
<evidence type="ECO:0000313" key="15">
    <source>
        <dbReference type="Proteomes" id="UP000176288"/>
    </source>
</evidence>
<dbReference type="OrthoDB" id="9803416at2"/>
<protein>
    <recommendedName>
        <fullName evidence="16">Magnesium transporter</fullName>
    </recommendedName>
</protein>
<organism evidence="14 15">
    <name type="scientific">Boudabousia tangfeifanii</name>
    <dbReference type="NCBI Taxonomy" id="1912795"/>
    <lineage>
        <taxon>Bacteria</taxon>
        <taxon>Bacillati</taxon>
        <taxon>Actinomycetota</taxon>
        <taxon>Actinomycetes</taxon>
        <taxon>Actinomycetales</taxon>
        <taxon>Actinomycetaceae</taxon>
        <taxon>Boudabousia</taxon>
    </lineage>
</organism>
<gene>
    <name evidence="14" type="ORF">BK816_04875</name>
</gene>
<evidence type="ECO:0000256" key="1">
    <source>
        <dbReference type="ARBA" id="ARBA00004651"/>
    </source>
</evidence>
<comment type="catalytic activity">
    <reaction evidence="10">
        <text>Mg(2+)(in) = Mg(2+)(out)</text>
        <dbReference type="Rhea" id="RHEA:29827"/>
        <dbReference type="ChEBI" id="CHEBI:18420"/>
    </reaction>
</comment>
<keyword evidence="7 13" id="KW-1133">Transmembrane helix</keyword>
<keyword evidence="15" id="KW-1185">Reference proteome</keyword>
<feature type="transmembrane region" description="Helical" evidence="13">
    <location>
        <begin position="335"/>
        <end position="355"/>
    </location>
</feature>
<dbReference type="PANTHER" id="PTHR46494">
    <property type="entry name" value="CORA FAMILY METAL ION TRANSPORTER (EUROFUNG)"/>
    <property type="match status" value="1"/>
</dbReference>
<dbReference type="RefSeq" id="WP_071164173.1">
    <property type="nucleotide sequence ID" value="NZ_CP017812.1"/>
</dbReference>
<dbReference type="EMBL" id="CP017812">
    <property type="protein sequence ID" value="AOZ72707.1"/>
    <property type="molecule type" value="Genomic_DNA"/>
</dbReference>
<sequence length="361" mass="41034">MRIAKDTNRMPRTTPTLRVTNNPGVGVSGGKAEGNPAFVFDDGMPIHESSWESINDFIKFVNAPNANRSRIGLLFLDRPSTEQIMDLAGLLDLNTLLVEDLVAGGQQPKIERHSEALFMVLSRPVYDDEAESVDFTELHIVHIDNLFIVVRKRLARPKPWSYRKLVPNAEQLQAGPEAVLYHFLDHVVDCSIPVVRDIQTDIDEIERQVFSGDPTAPERIYRLSREVIDLQRAMNPVVEVIEDLEYGFTGLDRPQSTQDFLDDVEDHLTRVVNRIADFRDMLTQILEVNSTLADQRRNEDMKVISSWGAILLVPTLIGSIYGMNFDNMPELHWEYGYLAALGSMLLSSLILFIVFKKKDWL</sequence>
<keyword evidence="3" id="KW-0813">Transport</keyword>
<evidence type="ECO:0000256" key="3">
    <source>
        <dbReference type="ARBA" id="ARBA00022448"/>
    </source>
</evidence>
<feature type="compositionally biased region" description="Polar residues" evidence="12">
    <location>
        <begin position="10"/>
        <end position="23"/>
    </location>
</feature>
<evidence type="ECO:0000256" key="8">
    <source>
        <dbReference type="ARBA" id="ARBA00023065"/>
    </source>
</evidence>
<dbReference type="KEGG" id="avu:BK816_04875"/>
<evidence type="ECO:0000256" key="6">
    <source>
        <dbReference type="ARBA" id="ARBA00022842"/>
    </source>
</evidence>
<keyword evidence="8" id="KW-0406">Ion transport</keyword>
<dbReference type="PANTHER" id="PTHR46494:SF1">
    <property type="entry name" value="CORA FAMILY METAL ION TRANSPORTER (EUROFUNG)"/>
    <property type="match status" value="1"/>
</dbReference>
<dbReference type="GO" id="GO:0015087">
    <property type="term" value="F:cobalt ion transmembrane transporter activity"/>
    <property type="evidence" value="ECO:0007669"/>
    <property type="project" value="TreeGrafter"/>
</dbReference>
<accession>A0A1D9MK76</accession>
<evidence type="ECO:0000256" key="5">
    <source>
        <dbReference type="ARBA" id="ARBA00022692"/>
    </source>
</evidence>
<dbReference type="Gene3D" id="3.30.460.20">
    <property type="entry name" value="CorA soluble domain-like"/>
    <property type="match status" value="1"/>
</dbReference>
<evidence type="ECO:0000256" key="13">
    <source>
        <dbReference type="SAM" id="Phobius"/>
    </source>
</evidence>
<dbReference type="InterPro" id="IPR002523">
    <property type="entry name" value="MgTranspt_CorA/ZnTranspt_ZntB"/>
</dbReference>
<feature type="transmembrane region" description="Helical" evidence="13">
    <location>
        <begin position="304"/>
        <end position="323"/>
    </location>
</feature>
<comment type="function">
    <text evidence="11">Mediates influx of magnesium ions. Alternates between open and closed states. Activated by low cytoplasmic Mg(2+) levels. Inactive when cytoplasmic Mg(2+) levels are high.</text>
</comment>
<dbReference type="STRING" id="1912795.BK816_04875"/>
<evidence type="ECO:0000256" key="7">
    <source>
        <dbReference type="ARBA" id="ARBA00022989"/>
    </source>
</evidence>
<dbReference type="GO" id="GO:0005886">
    <property type="term" value="C:plasma membrane"/>
    <property type="evidence" value="ECO:0007669"/>
    <property type="project" value="UniProtKB-SubCell"/>
</dbReference>
<evidence type="ECO:0000256" key="9">
    <source>
        <dbReference type="ARBA" id="ARBA00023136"/>
    </source>
</evidence>
<keyword evidence="5 13" id="KW-0812">Transmembrane</keyword>
<feature type="region of interest" description="Disordered" evidence="12">
    <location>
        <begin position="1"/>
        <end position="31"/>
    </location>
</feature>
<evidence type="ECO:0000313" key="14">
    <source>
        <dbReference type="EMBL" id="AOZ72707.1"/>
    </source>
</evidence>
<keyword evidence="9 13" id="KW-0472">Membrane</keyword>
<dbReference type="GO" id="GO:0050897">
    <property type="term" value="F:cobalt ion binding"/>
    <property type="evidence" value="ECO:0007669"/>
    <property type="project" value="TreeGrafter"/>
</dbReference>
<comment type="similarity">
    <text evidence="2">Belongs to the CorA metal ion transporter (MIT) (TC 1.A.35) family.</text>
</comment>
<evidence type="ECO:0008006" key="16">
    <source>
        <dbReference type="Google" id="ProtNLM"/>
    </source>
</evidence>
<evidence type="ECO:0000256" key="10">
    <source>
        <dbReference type="ARBA" id="ARBA00034269"/>
    </source>
</evidence>
<evidence type="ECO:0000256" key="4">
    <source>
        <dbReference type="ARBA" id="ARBA00022475"/>
    </source>
</evidence>
<dbReference type="Proteomes" id="UP000176288">
    <property type="component" value="Chromosome"/>
</dbReference>
<dbReference type="Pfam" id="PF01544">
    <property type="entry name" value="CorA"/>
    <property type="match status" value="1"/>
</dbReference>
<dbReference type="FunFam" id="1.20.58.340:FF:000004">
    <property type="entry name" value="Magnesium transport protein CorA"/>
    <property type="match status" value="1"/>
</dbReference>
<dbReference type="GO" id="GO:0000287">
    <property type="term" value="F:magnesium ion binding"/>
    <property type="evidence" value="ECO:0007669"/>
    <property type="project" value="TreeGrafter"/>
</dbReference>
<proteinExistence type="inferred from homology"/>
<dbReference type="InterPro" id="IPR045861">
    <property type="entry name" value="CorA_cytoplasmic_dom"/>
</dbReference>
<dbReference type="InterPro" id="IPR045863">
    <property type="entry name" value="CorA_TM1_TM2"/>
</dbReference>
<reference evidence="14 15" key="1">
    <citation type="submission" date="2016-10" db="EMBL/GenBank/DDBJ databases">
        <title>Actinomyces aegypiusis sp. nov., isolated from the Aegypius monachus in Qinghai Tibet Plateau China.</title>
        <authorList>
            <person name="Wang Y."/>
        </authorList>
    </citation>
    <scope>NUCLEOTIDE SEQUENCE [LARGE SCALE GENOMIC DNA]</scope>
    <source>
        <strain evidence="14 15">VUL4_3</strain>
    </source>
</reference>
<keyword evidence="4" id="KW-1003">Cell membrane</keyword>
<keyword evidence="6" id="KW-0460">Magnesium</keyword>
<dbReference type="CDD" id="cd12830">
    <property type="entry name" value="MtCorA-like"/>
    <property type="match status" value="1"/>
</dbReference>
<name>A0A1D9MK76_9ACTO</name>
<dbReference type="SUPFAM" id="SSF143865">
    <property type="entry name" value="CorA soluble domain-like"/>
    <property type="match status" value="1"/>
</dbReference>
<dbReference type="GO" id="GO:0015095">
    <property type="term" value="F:magnesium ion transmembrane transporter activity"/>
    <property type="evidence" value="ECO:0007669"/>
    <property type="project" value="TreeGrafter"/>
</dbReference>
<dbReference type="Gene3D" id="1.20.58.340">
    <property type="entry name" value="Magnesium transport protein CorA, transmembrane region"/>
    <property type="match status" value="2"/>
</dbReference>
<comment type="subcellular location">
    <subcellularLocation>
        <location evidence="1">Cell membrane</location>
        <topology evidence="1">Multi-pass membrane protein</topology>
    </subcellularLocation>
</comment>
<evidence type="ECO:0000256" key="11">
    <source>
        <dbReference type="ARBA" id="ARBA00045497"/>
    </source>
</evidence>